<dbReference type="InterPro" id="IPR000182">
    <property type="entry name" value="GNAT_dom"/>
</dbReference>
<evidence type="ECO:0000313" key="3">
    <source>
        <dbReference type="Proteomes" id="UP000613011"/>
    </source>
</evidence>
<dbReference type="CDD" id="cd04301">
    <property type="entry name" value="NAT_SF"/>
    <property type="match status" value="1"/>
</dbReference>
<dbReference type="AlphaFoldDB" id="A0A937D0D6"/>
<evidence type="ECO:0000259" key="1">
    <source>
        <dbReference type="PROSITE" id="PS51186"/>
    </source>
</evidence>
<keyword evidence="3" id="KW-1185">Reference proteome</keyword>
<dbReference type="PANTHER" id="PTHR43072">
    <property type="entry name" value="N-ACETYLTRANSFERASE"/>
    <property type="match status" value="1"/>
</dbReference>
<reference evidence="2" key="1">
    <citation type="submission" date="2021-01" db="EMBL/GenBank/DDBJ databases">
        <title>Ramlibacter sp. strain AW1 16S ribosomal RNA gene Genome sequencing and assembly.</title>
        <authorList>
            <person name="Kang M."/>
        </authorList>
    </citation>
    <scope>NUCLEOTIDE SEQUENCE</scope>
    <source>
        <strain evidence="2">AW1</strain>
    </source>
</reference>
<accession>A0A937D0D6</accession>
<dbReference type="Proteomes" id="UP000613011">
    <property type="component" value="Unassembled WGS sequence"/>
</dbReference>
<dbReference type="GO" id="GO:0016747">
    <property type="term" value="F:acyltransferase activity, transferring groups other than amino-acyl groups"/>
    <property type="evidence" value="ECO:0007669"/>
    <property type="project" value="InterPro"/>
</dbReference>
<dbReference type="Gene3D" id="3.40.630.30">
    <property type="match status" value="1"/>
</dbReference>
<organism evidence="2 3">
    <name type="scientific">Ramlibacter aurantiacus</name>
    <dbReference type="NCBI Taxonomy" id="2801330"/>
    <lineage>
        <taxon>Bacteria</taxon>
        <taxon>Pseudomonadati</taxon>
        <taxon>Pseudomonadota</taxon>
        <taxon>Betaproteobacteria</taxon>
        <taxon>Burkholderiales</taxon>
        <taxon>Comamonadaceae</taxon>
        <taxon>Ramlibacter</taxon>
    </lineage>
</organism>
<sequence>MEQGTTRVRPAQETDMPALARIYAHYVLHSTCTFELEPPSAADMAARFRTVTGRSGPFLVAQCGEAIVGYAYAGPYRDRPAYRHTVESSVYLDPACVGRGIGRQLMGELVRAATGGEFLQMVAVIGDSANHASIRLHESLGFRRVGVLVDVGFKHGKWVDTVLMQRRLCRTCLTDTAS</sequence>
<dbReference type="Pfam" id="PF13420">
    <property type="entry name" value="Acetyltransf_4"/>
    <property type="match status" value="1"/>
</dbReference>
<dbReference type="InterPro" id="IPR016181">
    <property type="entry name" value="Acyl_CoA_acyltransferase"/>
</dbReference>
<proteinExistence type="predicted"/>
<name>A0A937D0D6_9BURK</name>
<dbReference type="EMBL" id="JAEQNA010000001">
    <property type="protein sequence ID" value="MBL0419314.1"/>
    <property type="molecule type" value="Genomic_DNA"/>
</dbReference>
<dbReference type="PROSITE" id="PS51186">
    <property type="entry name" value="GNAT"/>
    <property type="match status" value="1"/>
</dbReference>
<dbReference type="SUPFAM" id="SSF55729">
    <property type="entry name" value="Acyl-CoA N-acyltransferases (Nat)"/>
    <property type="match status" value="1"/>
</dbReference>
<protein>
    <submittedName>
        <fullName evidence="2">N-acetyltransferase</fullName>
    </submittedName>
</protein>
<feature type="domain" description="N-acetyltransferase" evidence="1">
    <location>
        <begin position="6"/>
        <end position="169"/>
    </location>
</feature>
<comment type="caution">
    <text evidence="2">The sequence shown here is derived from an EMBL/GenBank/DDBJ whole genome shotgun (WGS) entry which is preliminary data.</text>
</comment>
<dbReference type="PANTHER" id="PTHR43072:SF8">
    <property type="entry name" value="ACYLTRANSFERASE FABY-RELATED"/>
    <property type="match status" value="1"/>
</dbReference>
<gene>
    <name evidence="2" type="ORF">JI739_03035</name>
</gene>
<evidence type="ECO:0000313" key="2">
    <source>
        <dbReference type="EMBL" id="MBL0419314.1"/>
    </source>
</evidence>